<keyword evidence="2" id="KW-1133">Transmembrane helix</keyword>
<feature type="region of interest" description="Disordered" evidence="1">
    <location>
        <begin position="105"/>
        <end position="134"/>
    </location>
</feature>
<feature type="compositionally biased region" description="Polar residues" evidence="1">
    <location>
        <begin position="110"/>
        <end position="122"/>
    </location>
</feature>
<dbReference type="AlphaFoldDB" id="A0A9J6P4E5"/>
<feature type="compositionally biased region" description="Basic and acidic residues" evidence="1">
    <location>
        <begin position="123"/>
        <end position="134"/>
    </location>
</feature>
<dbReference type="Pfam" id="PF13239">
    <property type="entry name" value="2TM"/>
    <property type="match status" value="1"/>
</dbReference>
<name>A0A9J6P4E5_9CLOT</name>
<accession>A0A9J6P4E5</accession>
<protein>
    <submittedName>
        <fullName evidence="4">2TM domain-containing protein</fullName>
    </submittedName>
</protein>
<keyword evidence="2" id="KW-0812">Transmembrane</keyword>
<dbReference type="EMBL" id="JAGSOJ010000003">
    <property type="protein sequence ID" value="MCM1990969.1"/>
    <property type="molecule type" value="Genomic_DNA"/>
</dbReference>
<evidence type="ECO:0000256" key="1">
    <source>
        <dbReference type="SAM" id="MobiDB-lite"/>
    </source>
</evidence>
<reference evidence="4" key="2">
    <citation type="submission" date="2021-04" db="EMBL/GenBank/DDBJ databases">
        <authorList>
            <person name="Dong X."/>
        </authorList>
    </citation>
    <scope>NUCLEOTIDE SEQUENCE</scope>
    <source>
        <strain evidence="4">ZWT</strain>
    </source>
</reference>
<keyword evidence="5" id="KW-1185">Reference proteome</keyword>
<dbReference type="InterPro" id="IPR025698">
    <property type="entry name" value="2TM_dom"/>
</dbReference>
<proteinExistence type="predicted"/>
<evidence type="ECO:0000313" key="4">
    <source>
        <dbReference type="EMBL" id="MCM1990969.1"/>
    </source>
</evidence>
<feature type="domain" description="2TM" evidence="3">
    <location>
        <begin position="23"/>
        <end position="91"/>
    </location>
</feature>
<comment type="caution">
    <text evidence="4">The sequence shown here is derived from an EMBL/GenBank/DDBJ whole genome shotgun (WGS) entry which is preliminary data.</text>
</comment>
<dbReference type="RefSeq" id="WP_250860079.1">
    <property type="nucleotide sequence ID" value="NZ_JAGSOJ010000003.1"/>
</dbReference>
<dbReference type="Proteomes" id="UP001056429">
    <property type="component" value="Unassembled WGS sequence"/>
</dbReference>
<keyword evidence="2" id="KW-0472">Membrane</keyword>
<feature type="transmembrane region" description="Helical" evidence="2">
    <location>
        <begin position="39"/>
        <end position="55"/>
    </location>
</feature>
<evidence type="ECO:0000259" key="3">
    <source>
        <dbReference type="Pfam" id="PF13239"/>
    </source>
</evidence>
<reference evidence="4" key="1">
    <citation type="journal article" date="2021" name="mSystems">
        <title>Bacteria and Archaea Synergistically Convert Glycine Betaine to Biogenic Methane in the Formosa Cold Seep of the South China Sea.</title>
        <authorList>
            <person name="Li L."/>
            <person name="Zhang W."/>
            <person name="Zhang S."/>
            <person name="Song L."/>
            <person name="Sun Q."/>
            <person name="Zhang H."/>
            <person name="Xiang H."/>
            <person name="Dong X."/>
        </authorList>
    </citation>
    <scope>NUCLEOTIDE SEQUENCE</scope>
    <source>
        <strain evidence="4">ZWT</strain>
    </source>
</reference>
<feature type="transmembrane region" description="Helical" evidence="2">
    <location>
        <begin position="61"/>
        <end position="78"/>
    </location>
</feature>
<evidence type="ECO:0000256" key="2">
    <source>
        <dbReference type="SAM" id="Phobius"/>
    </source>
</evidence>
<evidence type="ECO:0000313" key="5">
    <source>
        <dbReference type="Proteomes" id="UP001056429"/>
    </source>
</evidence>
<organism evidence="4 5">
    <name type="scientific">Oceanirhabdus seepicola</name>
    <dbReference type="NCBI Taxonomy" id="2828781"/>
    <lineage>
        <taxon>Bacteria</taxon>
        <taxon>Bacillati</taxon>
        <taxon>Bacillota</taxon>
        <taxon>Clostridia</taxon>
        <taxon>Eubacteriales</taxon>
        <taxon>Clostridiaceae</taxon>
        <taxon>Oceanirhabdus</taxon>
    </lineage>
</organism>
<sequence>MSKRIDNNNLNNTESQDNSLMIEAKKRLKVKRDFKEHRNAYLIVNGAFFLIDFIGNKSINWAYYLAIAWGIGLVFDYLDTVKKLRHRNDLEKEMEYLKRNQRYVEDKKTNYSNPFSSENMNRTQEKEHAKKLDQ</sequence>
<gene>
    <name evidence="4" type="ORF">KDK92_14655</name>
</gene>